<evidence type="ECO:0000259" key="2">
    <source>
        <dbReference type="SMART" id="SM00382"/>
    </source>
</evidence>
<evidence type="ECO:0000313" key="3">
    <source>
        <dbReference type="EMBL" id="TXF99466.1"/>
    </source>
</evidence>
<dbReference type="GO" id="GO:0016887">
    <property type="term" value="F:ATP hydrolysis activity"/>
    <property type="evidence" value="ECO:0007669"/>
    <property type="project" value="InterPro"/>
</dbReference>
<feature type="domain" description="AAA+ ATPase" evidence="2">
    <location>
        <begin position="278"/>
        <end position="492"/>
    </location>
</feature>
<name>A0A5C7G3L6_9BURK</name>
<proteinExistence type="predicted"/>
<comment type="caution">
    <text evidence="3">The sequence shown here is derived from an EMBL/GenBank/DDBJ whole genome shotgun (WGS) entry which is preliminary data.</text>
</comment>
<keyword evidence="4" id="KW-1185">Reference proteome</keyword>
<dbReference type="Proteomes" id="UP000321413">
    <property type="component" value="Unassembled WGS sequence"/>
</dbReference>
<evidence type="ECO:0000256" key="1">
    <source>
        <dbReference type="SAM" id="MobiDB-lite"/>
    </source>
</evidence>
<protein>
    <recommendedName>
        <fullName evidence="2">AAA+ ATPase domain-containing protein</fullName>
    </recommendedName>
</protein>
<dbReference type="GO" id="GO:0005524">
    <property type="term" value="F:ATP binding"/>
    <property type="evidence" value="ECO:0007669"/>
    <property type="project" value="InterPro"/>
</dbReference>
<dbReference type="AlphaFoldDB" id="A0A5C7G3L6"/>
<dbReference type="PANTHER" id="PTHR37291:SF1">
    <property type="entry name" value="TYPE IV METHYL-DIRECTED RESTRICTION ENZYME ECOKMCRB SUBUNIT"/>
    <property type="match status" value="1"/>
</dbReference>
<dbReference type="InterPro" id="IPR011704">
    <property type="entry name" value="ATPase_dyneun-rel_AAA"/>
</dbReference>
<dbReference type="SUPFAM" id="SSF52540">
    <property type="entry name" value="P-loop containing nucleoside triphosphate hydrolases"/>
    <property type="match status" value="1"/>
</dbReference>
<accession>A0A5C7G3L6</accession>
<evidence type="ECO:0000313" key="4">
    <source>
        <dbReference type="Proteomes" id="UP000321413"/>
    </source>
</evidence>
<gene>
    <name evidence="3" type="ORF">FVD38_13265</name>
</gene>
<feature type="region of interest" description="Disordered" evidence="1">
    <location>
        <begin position="351"/>
        <end position="375"/>
    </location>
</feature>
<dbReference type="InterPro" id="IPR052934">
    <property type="entry name" value="Methyl-DNA_Rec/Restrict_Enz"/>
</dbReference>
<dbReference type="SMART" id="SM00382">
    <property type="entry name" value="AAA"/>
    <property type="match status" value="1"/>
</dbReference>
<reference evidence="3 4" key="1">
    <citation type="submission" date="2019-08" db="EMBL/GenBank/DDBJ databases">
        <title>Massilia golmudensis sp. nov., isolated from sand in the Qinghai-Tibetan Plateau.</title>
        <authorList>
            <person name="Zhang B."/>
        </authorList>
    </citation>
    <scope>NUCLEOTIDE SEQUENCE [LARGE SCALE GENOMIC DNA]</scope>
    <source>
        <strain evidence="3 4">GEM5</strain>
    </source>
</reference>
<dbReference type="EMBL" id="VPFD01000013">
    <property type="protein sequence ID" value="TXF99466.1"/>
    <property type="molecule type" value="Genomic_DNA"/>
</dbReference>
<dbReference type="Gene3D" id="3.40.50.300">
    <property type="entry name" value="P-loop containing nucleotide triphosphate hydrolases"/>
    <property type="match status" value="1"/>
</dbReference>
<organism evidence="3 4">
    <name type="scientific">Massilia arenae</name>
    <dbReference type="NCBI Taxonomy" id="2603288"/>
    <lineage>
        <taxon>Bacteria</taxon>
        <taxon>Pseudomonadati</taxon>
        <taxon>Pseudomonadota</taxon>
        <taxon>Betaproteobacteria</taxon>
        <taxon>Burkholderiales</taxon>
        <taxon>Oxalobacteraceae</taxon>
        <taxon>Telluria group</taxon>
        <taxon>Massilia</taxon>
    </lineage>
</organism>
<dbReference type="InterPro" id="IPR027417">
    <property type="entry name" value="P-loop_NTPase"/>
</dbReference>
<dbReference type="Pfam" id="PF07728">
    <property type="entry name" value="AAA_5"/>
    <property type="match status" value="1"/>
</dbReference>
<sequence length="667" mass="75017">MKILDLLRAKSKSICESSRSQALSELATVFPSNEWGIETDFNYYTDDNAKNLWNNELRKGVKRKLEAEGWDKEKYEAWLGEVHFTNINPYRKSLFERYRSNAGWRVVIMSIPRANVIVIGIASHYQNAQNHNRLGEVSNLIFDIAREALEESGQEMYGRKISSSDWDQNGLILSPIRFIDDISIDEVAPDGLNLKDVRTTTLKKILASFISIQVIPSAITDAEFLAELSKLAQFSKYLAEHVYPFSGLEEFETLRALALQDMASAGARLQLRKKSSTRSIVRVYYGPPGTGKTLTAVREAVKLIEAGFDDKGDVTSSFSRFNEHREQCAFVTFHPSLQYEDLVESIRPTVEVPSETEEDGGPGERLAPSGSSSNGHLSYRIHEGVLLRMIRRALKSPGKEFVLVIDEINRGDLSRILGPLISTLETDKRVGAEFPIGFELQYPRSAELESRLFMPSNLHLIGTMNSSDRNIALVDHALRRRFDFIEVPPEPNVLNFTKDNPSIDCARLLTCINSRIEHLIDADHCIGHGYFVGCDTNVQVVERMVKKIIPLLREYFYGNEGLMLLVLGVAPNLSHRIFSLPEKDGEFKKLFSVDQDVAASLGYRAHSTPRNLRLDARFWNASRLVPGPDDENYAVACVRQIYGAAHSSEFSSENLSASSINEAFNPV</sequence>
<dbReference type="InterPro" id="IPR003593">
    <property type="entry name" value="AAA+_ATPase"/>
</dbReference>
<dbReference type="PANTHER" id="PTHR37291">
    <property type="entry name" value="5-METHYLCYTOSINE-SPECIFIC RESTRICTION ENZYME B"/>
    <property type="match status" value="1"/>
</dbReference>
<dbReference type="RefSeq" id="WP_147935238.1">
    <property type="nucleotide sequence ID" value="NZ_VPFD01000013.1"/>
</dbReference>